<dbReference type="EMBL" id="AMZH03039567">
    <property type="protein sequence ID" value="RRT31457.1"/>
    <property type="molecule type" value="Genomic_DNA"/>
</dbReference>
<evidence type="ECO:0000313" key="1">
    <source>
        <dbReference type="EMBL" id="RRT31457.1"/>
    </source>
</evidence>
<comment type="caution">
    <text evidence="1">The sequence shown here is derived from an EMBL/GenBank/DDBJ whole genome shotgun (WGS) entry which is preliminary data.</text>
</comment>
<dbReference type="AlphaFoldDB" id="A0A426WW00"/>
<accession>A0A426WW00</accession>
<protein>
    <submittedName>
        <fullName evidence="1">Uncharacterized protein</fullName>
    </submittedName>
</protein>
<gene>
    <name evidence="1" type="ORF">B296_00040042</name>
</gene>
<reference evidence="1 2" key="1">
    <citation type="journal article" date="2014" name="Agronomy (Basel)">
        <title>A Draft Genome Sequence for Ensete ventricosum, the Drought-Tolerant Tree Against Hunger.</title>
        <authorList>
            <person name="Harrison J."/>
            <person name="Moore K.A."/>
            <person name="Paszkiewicz K."/>
            <person name="Jones T."/>
            <person name="Grant M."/>
            <person name="Ambacheew D."/>
            <person name="Muzemil S."/>
            <person name="Studholme D.J."/>
        </authorList>
    </citation>
    <scope>NUCLEOTIDE SEQUENCE [LARGE SCALE GENOMIC DNA]</scope>
</reference>
<proteinExistence type="predicted"/>
<dbReference type="Proteomes" id="UP000287651">
    <property type="component" value="Unassembled WGS sequence"/>
</dbReference>
<name>A0A426WW00_ENSVE</name>
<evidence type="ECO:0000313" key="2">
    <source>
        <dbReference type="Proteomes" id="UP000287651"/>
    </source>
</evidence>
<sequence length="117" mass="11846">MGLITHNRIYVCIGASPCLMIVDLVIVSSVGSCPSPPSPSLCRHCRCPCAGDDCPLQPATGSRPMTSAVAPTSGRAGRTLSCSQVAAPCGLLPLRAVAPCRGSQAMAGRPCRGPGRG</sequence>
<organism evidence="1 2">
    <name type="scientific">Ensete ventricosum</name>
    <name type="common">Abyssinian banana</name>
    <name type="synonym">Musa ensete</name>
    <dbReference type="NCBI Taxonomy" id="4639"/>
    <lineage>
        <taxon>Eukaryota</taxon>
        <taxon>Viridiplantae</taxon>
        <taxon>Streptophyta</taxon>
        <taxon>Embryophyta</taxon>
        <taxon>Tracheophyta</taxon>
        <taxon>Spermatophyta</taxon>
        <taxon>Magnoliopsida</taxon>
        <taxon>Liliopsida</taxon>
        <taxon>Zingiberales</taxon>
        <taxon>Musaceae</taxon>
        <taxon>Ensete</taxon>
    </lineage>
</organism>